<name>A0A0S3RF30_PHAAN</name>
<proteinExistence type="predicted"/>
<dbReference type="AlphaFoldDB" id="A0A0S3RF30"/>
<keyword evidence="3" id="KW-1185">Reference proteome</keyword>
<dbReference type="Proteomes" id="UP000291084">
    <property type="component" value="Chromosome 2"/>
</dbReference>
<sequence>MILTHTFRPMIIWHVSHPITQNSRNQMLSPNHLQLPNSSTTQQIIENADLAFPYHLHAQPLEETAKQPRQPLGSTSSSQQFAGKAANTQQPPHTC</sequence>
<gene>
    <name evidence="2" type="primary">Vigan.02G214800</name>
    <name evidence="2" type="ORF">VIGAN_02214800</name>
</gene>
<feature type="compositionally biased region" description="Polar residues" evidence="1">
    <location>
        <begin position="72"/>
        <end position="95"/>
    </location>
</feature>
<accession>A0A0S3RF30</accession>
<evidence type="ECO:0000256" key="1">
    <source>
        <dbReference type="SAM" id="MobiDB-lite"/>
    </source>
</evidence>
<evidence type="ECO:0000313" key="3">
    <source>
        <dbReference type="Proteomes" id="UP000291084"/>
    </source>
</evidence>
<evidence type="ECO:0000313" key="2">
    <source>
        <dbReference type="EMBL" id="BAT79288.1"/>
    </source>
</evidence>
<feature type="region of interest" description="Disordered" evidence="1">
    <location>
        <begin position="56"/>
        <end position="95"/>
    </location>
</feature>
<reference evidence="2 3" key="1">
    <citation type="journal article" date="2015" name="Sci. Rep.">
        <title>The power of single molecule real-time sequencing technology in the de novo assembly of a eukaryotic genome.</title>
        <authorList>
            <person name="Sakai H."/>
            <person name="Naito K."/>
            <person name="Ogiso-Tanaka E."/>
            <person name="Takahashi Y."/>
            <person name="Iseki K."/>
            <person name="Muto C."/>
            <person name="Satou K."/>
            <person name="Teruya K."/>
            <person name="Shiroma A."/>
            <person name="Shimoji M."/>
            <person name="Hirano T."/>
            <person name="Itoh T."/>
            <person name="Kaga A."/>
            <person name="Tomooka N."/>
        </authorList>
    </citation>
    <scope>NUCLEOTIDE SEQUENCE [LARGE SCALE GENOMIC DNA]</scope>
    <source>
        <strain evidence="3">cv. Shumari</strain>
    </source>
</reference>
<dbReference type="EMBL" id="AP015035">
    <property type="protein sequence ID" value="BAT79288.1"/>
    <property type="molecule type" value="Genomic_DNA"/>
</dbReference>
<organism evidence="2 3">
    <name type="scientific">Vigna angularis var. angularis</name>
    <dbReference type="NCBI Taxonomy" id="157739"/>
    <lineage>
        <taxon>Eukaryota</taxon>
        <taxon>Viridiplantae</taxon>
        <taxon>Streptophyta</taxon>
        <taxon>Embryophyta</taxon>
        <taxon>Tracheophyta</taxon>
        <taxon>Spermatophyta</taxon>
        <taxon>Magnoliopsida</taxon>
        <taxon>eudicotyledons</taxon>
        <taxon>Gunneridae</taxon>
        <taxon>Pentapetalae</taxon>
        <taxon>rosids</taxon>
        <taxon>fabids</taxon>
        <taxon>Fabales</taxon>
        <taxon>Fabaceae</taxon>
        <taxon>Papilionoideae</taxon>
        <taxon>50 kb inversion clade</taxon>
        <taxon>NPAAA clade</taxon>
        <taxon>indigoferoid/millettioid clade</taxon>
        <taxon>Phaseoleae</taxon>
        <taxon>Vigna</taxon>
    </lineage>
</organism>
<protein>
    <submittedName>
        <fullName evidence="2">Uncharacterized protein</fullName>
    </submittedName>
</protein>